<dbReference type="InterPro" id="IPR038418">
    <property type="entry name" value="6-PTP_synth/QueD_sf"/>
</dbReference>
<keyword evidence="7" id="KW-0783">Tetrahydrobiopterin biosynthesis</keyword>
<dbReference type="PROSITE" id="PS00987">
    <property type="entry name" value="PTPS_1"/>
    <property type="match status" value="1"/>
</dbReference>
<dbReference type="EC" id="4.2.3.12" evidence="4"/>
<dbReference type="NCBIfam" id="TIGR00039">
    <property type="entry name" value="6PTHBS"/>
    <property type="match status" value="1"/>
</dbReference>
<dbReference type="FunFam" id="3.30.479.10:FF:000003">
    <property type="entry name" value="6-pyruvoyl tetrahydrobiopterin synthase"/>
    <property type="match status" value="1"/>
</dbReference>
<dbReference type="GO" id="GO:0005739">
    <property type="term" value="C:mitochondrion"/>
    <property type="evidence" value="ECO:0007669"/>
    <property type="project" value="TreeGrafter"/>
</dbReference>
<dbReference type="EMBL" id="GBRD01007723">
    <property type="protein sequence ID" value="JAG58098.1"/>
    <property type="molecule type" value="Transcribed_RNA"/>
</dbReference>
<evidence type="ECO:0000313" key="10">
    <source>
        <dbReference type="EMBL" id="JAG32483.1"/>
    </source>
</evidence>
<dbReference type="GO" id="GO:0003874">
    <property type="term" value="F:6-pyruvoyltetrahydropterin synthase activity"/>
    <property type="evidence" value="ECO:0007669"/>
    <property type="project" value="UniProtKB-EC"/>
</dbReference>
<dbReference type="EMBL" id="GBHO01011121">
    <property type="protein sequence ID" value="JAG32483.1"/>
    <property type="molecule type" value="Transcribed_RNA"/>
</dbReference>
<evidence type="ECO:0000313" key="9">
    <source>
        <dbReference type="EMBL" id="JAG32482.1"/>
    </source>
</evidence>
<evidence type="ECO:0000256" key="8">
    <source>
        <dbReference type="ARBA" id="ARBA00023239"/>
    </source>
</evidence>
<dbReference type="Pfam" id="PF01242">
    <property type="entry name" value="PTPS"/>
    <property type="match status" value="1"/>
</dbReference>
<sequence length="141" mass="16349">MPRIAYLTRVEKFSAAHRLHSPHLTDAENLETYSKCNNPNGHGHNYRVEVTLRGPVSPTDGMVLNINDLKVYINEAIMDTMDHKHLDKDVPYFKDVVSTTENVAIYIWDSLKRIMRNPSLLYEVKIFETDKNIILYRGEES</sequence>
<proteinExistence type="inferred from homology"/>
<gene>
    <name evidence="10" type="primary">pts_0</name>
    <name evidence="12" type="synonym">pts</name>
    <name evidence="9" type="synonym">pts_1</name>
    <name evidence="10" type="ORF">CM83_41508</name>
    <name evidence="9" type="ORF">CM83_41509</name>
    <name evidence="12" type="ORF">g.73304</name>
</gene>
<name>A0A0A9YN07_LYGHE</name>
<evidence type="ECO:0000256" key="5">
    <source>
        <dbReference type="ARBA" id="ARBA00022723"/>
    </source>
</evidence>
<dbReference type="PANTHER" id="PTHR12589:SF7">
    <property type="entry name" value="6-PYRUVOYL TETRAHYDROBIOPTERIN SYNTHASE"/>
    <property type="match status" value="1"/>
</dbReference>
<protein>
    <recommendedName>
        <fullName evidence="4">6-pyruvoyltetrahydropterin synthase</fullName>
        <ecNumber evidence="4">4.2.3.12</ecNumber>
    </recommendedName>
</protein>
<comment type="pathway">
    <text evidence="2">Cofactor biosynthesis; tetrahydrobiopterin biosynthesis; tetrahydrobiopterin from 7,8-dihydroneopterin triphosphate: step 1/3.</text>
</comment>
<dbReference type="AlphaFoldDB" id="A0A0A9YN07"/>
<dbReference type="SUPFAM" id="SSF55620">
    <property type="entry name" value="Tetrahydrobiopterin biosynthesis enzymes-like"/>
    <property type="match status" value="1"/>
</dbReference>
<dbReference type="GO" id="GO:0046872">
    <property type="term" value="F:metal ion binding"/>
    <property type="evidence" value="ECO:0007669"/>
    <property type="project" value="UniProtKB-KW"/>
</dbReference>
<accession>A0A0A9YN07</accession>
<dbReference type="PANTHER" id="PTHR12589">
    <property type="entry name" value="PYRUVOYL TETRAHYDROBIOPTERIN SYNTHASE"/>
    <property type="match status" value="1"/>
</dbReference>
<evidence type="ECO:0000256" key="2">
    <source>
        <dbReference type="ARBA" id="ARBA00005126"/>
    </source>
</evidence>
<dbReference type="CDD" id="cd00470">
    <property type="entry name" value="PTPS"/>
    <property type="match status" value="1"/>
</dbReference>
<reference evidence="12" key="4">
    <citation type="journal article" date="2016" name="Gigascience">
        <title>De novo construction of an expanded transcriptome assembly for the western tarnished plant bug, Lygus hesperus.</title>
        <authorList>
            <person name="Tassone E.E."/>
            <person name="Geib S.M."/>
            <person name="Hall B."/>
            <person name="Fabrick J.A."/>
            <person name="Brent C.S."/>
            <person name="Hull J.J."/>
        </authorList>
    </citation>
    <scope>NUCLEOTIDE SEQUENCE</scope>
</reference>
<comment type="similarity">
    <text evidence="3">Belongs to the PTPS family.</text>
</comment>
<dbReference type="Gene3D" id="3.30.479.10">
    <property type="entry name" value="6-pyruvoyl tetrahydropterin synthase/QueD"/>
    <property type="match status" value="1"/>
</dbReference>
<evidence type="ECO:0000256" key="3">
    <source>
        <dbReference type="ARBA" id="ARBA00009164"/>
    </source>
</evidence>
<keyword evidence="6" id="KW-0862">Zinc</keyword>
<dbReference type="InterPro" id="IPR007115">
    <property type="entry name" value="6-PTP_synth/QueD"/>
</dbReference>
<dbReference type="InterPro" id="IPR022470">
    <property type="entry name" value="PTPS_Cys_AS"/>
</dbReference>
<evidence type="ECO:0000256" key="1">
    <source>
        <dbReference type="ARBA" id="ARBA00001947"/>
    </source>
</evidence>
<evidence type="ECO:0000256" key="7">
    <source>
        <dbReference type="ARBA" id="ARBA00023007"/>
    </source>
</evidence>
<dbReference type="UniPathway" id="UPA00849">
    <property type="reaction ID" value="UER00819"/>
</dbReference>
<keyword evidence="8" id="KW-0456">Lyase</keyword>
<reference evidence="10" key="2">
    <citation type="submission" date="2014-07" db="EMBL/GenBank/DDBJ databases">
        <authorList>
            <person name="Hull J."/>
        </authorList>
    </citation>
    <scope>NUCLEOTIDE SEQUENCE</scope>
</reference>
<comment type="cofactor">
    <cofactor evidence="1">
        <name>Zn(2+)</name>
        <dbReference type="ChEBI" id="CHEBI:29105"/>
    </cofactor>
</comment>
<evidence type="ECO:0000256" key="4">
    <source>
        <dbReference type="ARBA" id="ARBA00013100"/>
    </source>
</evidence>
<evidence type="ECO:0000256" key="6">
    <source>
        <dbReference type="ARBA" id="ARBA00022833"/>
    </source>
</evidence>
<reference evidence="10" key="1">
    <citation type="journal article" date="2014" name="PLoS ONE">
        <title>Transcriptome-Based Identification of ABC Transporters in the Western Tarnished Plant Bug Lygus hesperus.</title>
        <authorList>
            <person name="Hull J.J."/>
            <person name="Chaney K."/>
            <person name="Geib S.M."/>
            <person name="Fabrick J.A."/>
            <person name="Brent C.S."/>
            <person name="Walsh D."/>
            <person name="Lavine L.C."/>
        </authorList>
    </citation>
    <scope>NUCLEOTIDE SEQUENCE</scope>
</reference>
<reference evidence="11" key="3">
    <citation type="submission" date="2014-09" db="EMBL/GenBank/DDBJ databases">
        <authorList>
            <person name="Magalhaes I.L.F."/>
            <person name="Oliveira U."/>
            <person name="Santos F.R."/>
            <person name="Vidigal T.H.D.A."/>
            <person name="Brescovit A.D."/>
            <person name="Santos A.J."/>
        </authorList>
    </citation>
    <scope>NUCLEOTIDE SEQUENCE</scope>
</reference>
<dbReference type="GO" id="GO:0006729">
    <property type="term" value="P:tetrahydrobiopterin biosynthetic process"/>
    <property type="evidence" value="ECO:0007669"/>
    <property type="project" value="UniProtKB-UniPathway"/>
</dbReference>
<organism evidence="10">
    <name type="scientific">Lygus hesperus</name>
    <name type="common">Western plant bug</name>
    <dbReference type="NCBI Taxonomy" id="30085"/>
    <lineage>
        <taxon>Eukaryota</taxon>
        <taxon>Metazoa</taxon>
        <taxon>Ecdysozoa</taxon>
        <taxon>Arthropoda</taxon>
        <taxon>Hexapoda</taxon>
        <taxon>Insecta</taxon>
        <taxon>Pterygota</taxon>
        <taxon>Neoptera</taxon>
        <taxon>Paraneoptera</taxon>
        <taxon>Hemiptera</taxon>
        <taxon>Heteroptera</taxon>
        <taxon>Panheteroptera</taxon>
        <taxon>Cimicomorpha</taxon>
        <taxon>Miridae</taxon>
        <taxon>Mirini</taxon>
        <taxon>Lygus</taxon>
    </lineage>
</organism>
<evidence type="ECO:0000313" key="11">
    <source>
        <dbReference type="EMBL" id="JAG58098.1"/>
    </source>
</evidence>
<dbReference type="EMBL" id="GBHO01011122">
    <property type="protein sequence ID" value="JAG32482.1"/>
    <property type="molecule type" value="Transcribed_RNA"/>
</dbReference>
<evidence type="ECO:0000313" key="12">
    <source>
        <dbReference type="EMBL" id="JAQ12422.1"/>
    </source>
</evidence>
<keyword evidence="5" id="KW-0479">Metal-binding</keyword>
<dbReference type="EMBL" id="GDHC01006207">
    <property type="protein sequence ID" value="JAQ12422.1"/>
    <property type="molecule type" value="Transcribed_RNA"/>
</dbReference>